<feature type="binding site" evidence="13">
    <location>
        <position position="157"/>
    </location>
    <ligand>
        <name>Zn(2+)</name>
        <dbReference type="ChEBI" id="CHEBI:29105"/>
        <label>1</label>
    </ligand>
</feature>
<dbReference type="InterPro" id="IPR001305">
    <property type="entry name" value="HSP_DnaJ_Cys-rich_dom"/>
</dbReference>
<feature type="region of interest" description="Disordered" evidence="15">
    <location>
        <begin position="341"/>
        <end position="380"/>
    </location>
</feature>
<evidence type="ECO:0000256" key="7">
    <source>
        <dbReference type="ARBA" id="ARBA00022771"/>
    </source>
</evidence>
<dbReference type="PROSITE" id="PS50076">
    <property type="entry name" value="DNAJ_2"/>
    <property type="match status" value="1"/>
</dbReference>
<dbReference type="GO" id="GO:0031072">
    <property type="term" value="F:heat shock protein binding"/>
    <property type="evidence" value="ECO:0007669"/>
    <property type="project" value="InterPro"/>
</dbReference>
<keyword evidence="8 13" id="KW-0862">Zinc</keyword>
<evidence type="ECO:0000256" key="8">
    <source>
        <dbReference type="ARBA" id="ARBA00022833"/>
    </source>
</evidence>
<comment type="subunit">
    <text evidence="2 13">Homodimer.</text>
</comment>
<feature type="repeat" description="CXXCXGXG motif" evidence="13">
    <location>
        <begin position="197"/>
        <end position="204"/>
    </location>
</feature>
<dbReference type="InterPro" id="IPR002939">
    <property type="entry name" value="DnaJ_C"/>
</dbReference>
<evidence type="ECO:0000256" key="9">
    <source>
        <dbReference type="ARBA" id="ARBA00023016"/>
    </source>
</evidence>
<keyword evidence="3 13" id="KW-0963">Cytoplasm</keyword>
<dbReference type="InterPro" id="IPR036869">
    <property type="entry name" value="J_dom_sf"/>
</dbReference>
<keyword evidence="6 13" id="KW-0677">Repeat</keyword>
<dbReference type="NCBIfam" id="TIGR02349">
    <property type="entry name" value="DnaJ_bact"/>
    <property type="match status" value="1"/>
</dbReference>
<evidence type="ECO:0000313" key="19">
    <source>
        <dbReference type="Proteomes" id="UP000050898"/>
    </source>
</evidence>
<dbReference type="InterPro" id="IPR012724">
    <property type="entry name" value="DnaJ"/>
</dbReference>
<accession>A0A0R2E3M8</accession>
<dbReference type="PROSITE" id="PS00636">
    <property type="entry name" value="DNAJ_1"/>
    <property type="match status" value="1"/>
</dbReference>
<feature type="binding site" evidence="13">
    <location>
        <position position="214"/>
    </location>
    <ligand>
        <name>Zn(2+)</name>
        <dbReference type="ChEBI" id="CHEBI:29105"/>
        <label>1</label>
    </ligand>
</feature>
<keyword evidence="19" id="KW-1185">Reference proteome</keyword>
<dbReference type="NCBIfam" id="NF010869">
    <property type="entry name" value="PRK14276.1"/>
    <property type="match status" value="1"/>
</dbReference>
<dbReference type="GO" id="GO:0005524">
    <property type="term" value="F:ATP binding"/>
    <property type="evidence" value="ECO:0007669"/>
    <property type="project" value="InterPro"/>
</dbReference>
<evidence type="ECO:0000256" key="13">
    <source>
        <dbReference type="HAMAP-Rule" id="MF_01152"/>
    </source>
</evidence>
<dbReference type="FunFam" id="2.10.230.10:FF:000002">
    <property type="entry name" value="Molecular chaperone DnaJ"/>
    <property type="match status" value="1"/>
</dbReference>
<feature type="compositionally biased region" description="Basic and acidic residues" evidence="15">
    <location>
        <begin position="362"/>
        <end position="374"/>
    </location>
</feature>
<evidence type="ECO:0000256" key="3">
    <source>
        <dbReference type="ARBA" id="ARBA00022490"/>
    </source>
</evidence>
<evidence type="ECO:0000256" key="11">
    <source>
        <dbReference type="ARBA" id="ARBA00061004"/>
    </source>
</evidence>
<evidence type="ECO:0000256" key="15">
    <source>
        <dbReference type="SAM" id="MobiDB-lite"/>
    </source>
</evidence>
<comment type="domain">
    <text evidence="13">The J domain is necessary and sufficient to stimulate DnaK ATPase activity. Zinc center 1 plays an important role in the autonomous, DnaK-independent chaperone activity of DnaJ. Zinc center 2 is essential for interaction with DnaK and for DnaJ activity.</text>
</comment>
<evidence type="ECO:0000256" key="14">
    <source>
        <dbReference type="PROSITE-ProRule" id="PRU00546"/>
    </source>
</evidence>
<dbReference type="GO" id="GO:0009408">
    <property type="term" value="P:response to heat"/>
    <property type="evidence" value="ECO:0007669"/>
    <property type="project" value="InterPro"/>
</dbReference>
<keyword evidence="5 13" id="KW-0479">Metal-binding</keyword>
<feature type="domain" description="J" evidence="16">
    <location>
        <begin position="6"/>
        <end position="70"/>
    </location>
</feature>
<evidence type="ECO:0000313" key="18">
    <source>
        <dbReference type="EMBL" id="KRN10920.1"/>
    </source>
</evidence>
<dbReference type="PRINTS" id="PR00625">
    <property type="entry name" value="JDOMAIN"/>
</dbReference>
<organism evidence="18 19">
    <name type="scientific">Liquorilactobacillus mali KCTC 3596 = DSM 20444</name>
    <dbReference type="NCBI Taxonomy" id="1046596"/>
    <lineage>
        <taxon>Bacteria</taxon>
        <taxon>Bacillati</taxon>
        <taxon>Bacillota</taxon>
        <taxon>Bacilli</taxon>
        <taxon>Lactobacillales</taxon>
        <taxon>Lactobacillaceae</taxon>
        <taxon>Liquorilactobacillus</taxon>
    </lineage>
</organism>
<dbReference type="Pfam" id="PF01556">
    <property type="entry name" value="DnaJ_C"/>
    <property type="match status" value="1"/>
</dbReference>
<comment type="function">
    <text evidence="13">Participates actively in the response to hyperosmotic and heat shock by preventing the aggregation of stress-denatured proteins and by disaggregating proteins, also in an autonomous, DnaK-independent fashion. Unfolded proteins bind initially to DnaJ; upon interaction with the DnaJ-bound protein, DnaK hydrolyzes its bound ATP, resulting in the formation of a stable complex. GrpE releases ADP from DnaK; ATP binding to DnaK triggers the release of the substrate protein, thus completing the reaction cycle. Several rounds of ATP-dependent interactions between DnaJ, DnaK and GrpE are required for fully efficient folding. Also involved, together with DnaK and GrpE, in the DNA replication of plasmids through activation of initiation proteins.</text>
</comment>
<dbReference type="PANTHER" id="PTHR43096:SF48">
    <property type="entry name" value="CHAPERONE PROTEIN DNAJ"/>
    <property type="match status" value="1"/>
</dbReference>
<dbReference type="CDD" id="cd10747">
    <property type="entry name" value="DnaJ_C"/>
    <property type="match status" value="1"/>
</dbReference>
<dbReference type="GO" id="GO:0006260">
    <property type="term" value="P:DNA replication"/>
    <property type="evidence" value="ECO:0007669"/>
    <property type="project" value="UniProtKB-KW"/>
</dbReference>
<dbReference type="Pfam" id="PF00226">
    <property type="entry name" value="DnaJ"/>
    <property type="match status" value="1"/>
</dbReference>
<feature type="repeat" description="CXXCXGXG motif" evidence="13">
    <location>
        <begin position="154"/>
        <end position="161"/>
    </location>
</feature>
<dbReference type="Pfam" id="PF00684">
    <property type="entry name" value="DnaJ_CXXCXGXG"/>
    <property type="match status" value="1"/>
</dbReference>
<dbReference type="SUPFAM" id="SSF46565">
    <property type="entry name" value="Chaperone J-domain"/>
    <property type="match status" value="1"/>
</dbReference>
<dbReference type="FunFam" id="2.60.260.20:FF:000004">
    <property type="entry name" value="Molecular chaperone DnaJ"/>
    <property type="match status" value="1"/>
</dbReference>
<feature type="repeat" description="CXXCXGXG motif" evidence="13">
    <location>
        <begin position="171"/>
        <end position="178"/>
    </location>
</feature>
<dbReference type="OrthoDB" id="9779889at2"/>
<dbReference type="FunFam" id="1.10.287.110:FF:000031">
    <property type="entry name" value="Molecular chaperone DnaJ"/>
    <property type="match status" value="1"/>
</dbReference>
<dbReference type="Gene3D" id="2.10.230.10">
    <property type="entry name" value="Heat shock protein DnaJ, cysteine-rich domain"/>
    <property type="match status" value="1"/>
</dbReference>
<keyword evidence="10 13" id="KW-0143">Chaperone</keyword>
<dbReference type="SUPFAM" id="SSF57938">
    <property type="entry name" value="DnaJ/Hsp40 cysteine-rich domain"/>
    <property type="match status" value="1"/>
</dbReference>
<sequence>MAEIRNPYEVLGVSKDASAADIKKAYRKLSKKYHPDLNKEPGAEEKFKEINEAYEILSDPQKKAQFDQYGSTGGQQGFGGFSGQNGGFSGGFGDFGGGGFEDIFSSFFGGGGSASRNPNAPRQGRDLQYEMDLTFEEAIFGKKTSIQYTREALCKTCGGSGAKPGTTPENCSHCGGSGVVRVKRSTPLGQVVTQQECDVCHGTGKIIKDKCETCHGDGHVHEKHEVEVSIPAGVEDGNQMRLQGQGEAGENGGPYGDLYVIFNVAPSKIFKRDGANIFFEMPISFVQAALGDEVTVKTVHGDVKMKVPAGTQSGTAFRLRGKGAPYLRGNGNGDQQVTVKIRTPKGLNQKQKEALRAFAEASGEKTQNESIFDRLKKHKK</sequence>
<dbReference type="GO" id="GO:0008270">
    <property type="term" value="F:zinc ion binding"/>
    <property type="evidence" value="ECO:0007669"/>
    <property type="project" value="UniProtKB-UniRule"/>
</dbReference>
<dbReference type="InterPro" id="IPR018253">
    <property type="entry name" value="DnaJ_domain_CS"/>
</dbReference>
<dbReference type="GO" id="GO:0005737">
    <property type="term" value="C:cytoplasm"/>
    <property type="evidence" value="ECO:0007669"/>
    <property type="project" value="UniProtKB-SubCell"/>
</dbReference>
<evidence type="ECO:0000256" key="6">
    <source>
        <dbReference type="ARBA" id="ARBA00022737"/>
    </source>
</evidence>
<evidence type="ECO:0000256" key="10">
    <source>
        <dbReference type="ARBA" id="ARBA00023186"/>
    </source>
</evidence>
<dbReference type="RefSeq" id="WP_010077822.1">
    <property type="nucleotide sequence ID" value="NZ_AYYH01000005.1"/>
</dbReference>
<feature type="zinc finger region" description="CR-type" evidence="14">
    <location>
        <begin position="141"/>
        <end position="223"/>
    </location>
</feature>
<dbReference type="HAMAP" id="MF_01152">
    <property type="entry name" value="DnaJ"/>
    <property type="match status" value="1"/>
</dbReference>
<feature type="binding site" evidence="13">
    <location>
        <position position="200"/>
    </location>
    <ligand>
        <name>Zn(2+)</name>
        <dbReference type="ChEBI" id="CHEBI:29105"/>
        <label>2</label>
    </ligand>
</feature>
<dbReference type="GeneID" id="98316447"/>
<dbReference type="Proteomes" id="UP000050898">
    <property type="component" value="Unassembled WGS sequence"/>
</dbReference>
<feature type="binding site" evidence="13">
    <location>
        <position position="171"/>
    </location>
    <ligand>
        <name>Zn(2+)</name>
        <dbReference type="ChEBI" id="CHEBI:29105"/>
        <label>2</label>
    </ligand>
</feature>
<dbReference type="CDD" id="cd10719">
    <property type="entry name" value="DnaJ_zf"/>
    <property type="match status" value="1"/>
</dbReference>
<dbReference type="AlphaFoldDB" id="A0A0R2E3M8"/>
<feature type="repeat" description="CXXCXGXG motif" evidence="13">
    <location>
        <begin position="211"/>
        <end position="218"/>
    </location>
</feature>
<comment type="caution">
    <text evidence="18">The sequence shown here is derived from an EMBL/GenBank/DDBJ whole genome shotgun (WGS) entry which is preliminary data.</text>
</comment>
<evidence type="ECO:0000256" key="4">
    <source>
        <dbReference type="ARBA" id="ARBA00022705"/>
    </source>
</evidence>
<dbReference type="SUPFAM" id="SSF49493">
    <property type="entry name" value="HSP40/DnaJ peptide-binding domain"/>
    <property type="match status" value="2"/>
</dbReference>
<dbReference type="GO" id="GO:0042026">
    <property type="term" value="P:protein refolding"/>
    <property type="evidence" value="ECO:0007669"/>
    <property type="project" value="TreeGrafter"/>
</dbReference>
<dbReference type="PATRIC" id="fig|1046596.6.peg.1900"/>
<evidence type="ECO:0000256" key="2">
    <source>
        <dbReference type="ARBA" id="ARBA00011738"/>
    </source>
</evidence>
<dbReference type="Gene3D" id="2.60.260.20">
    <property type="entry name" value="Urease metallochaperone UreE, N-terminal domain"/>
    <property type="match status" value="2"/>
</dbReference>
<dbReference type="InterPro" id="IPR036410">
    <property type="entry name" value="HSP_DnaJ_Cys-rich_dom_sf"/>
</dbReference>
<dbReference type="InterPro" id="IPR008971">
    <property type="entry name" value="HSP40/DnaJ_pept-bd"/>
</dbReference>
<evidence type="ECO:0000259" key="17">
    <source>
        <dbReference type="PROSITE" id="PS51188"/>
    </source>
</evidence>
<dbReference type="NCBIfam" id="NF008035">
    <property type="entry name" value="PRK10767.1"/>
    <property type="match status" value="1"/>
</dbReference>
<dbReference type="PANTHER" id="PTHR43096">
    <property type="entry name" value="DNAJ HOMOLOG 1, MITOCHONDRIAL-RELATED"/>
    <property type="match status" value="1"/>
</dbReference>
<evidence type="ECO:0000256" key="1">
    <source>
        <dbReference type="ARBA" id="ARBA00004496"/>
    </source>
</evidence>
<dbReference type="GO" id="GO:0051082">
    <property type="term" value="F:unfolded protein binding"/>
    <property type="evidence" value="ECO:0007669"/>
    <property type="project" value="UniProtKB-UniRule"/>
</dbReference>
<dbReference type="InterPro" id="IPR001623">
    <property type="entry name" value="DnaJ_domain"/>
</dbReference>
<evidence type="ECO:0000256" key="12">
    <source>
        <dbReference type="ARBA" id="ARBA00067609"/>
    </source>
</evidence>
<keyword evidence="9 13" id="KW-0346">Stress response</keyword>
<name>A0A0R2E3M8_9LACO</name>
<evidence type="ECO:0000256" key="5">
    <source>
        <dbReference type="ARBA" id="ARBA00022723"/>
    </source>
</evidence>
<keyword evidence="7 13" id="KW-0863">Zinc-finger</keyword>
<feature type="binding site" evidence="13">
    <location>
        <position position="211"/>
    </location>
    <ligand>
        <name>Zn(2+)</name>
        <dbReference type="ChEBI" id="CHEBI:29105"/>
        <label>1</label>
    </ligand>
</feature>
<dbReference type="EMBL" id="AYYH01000005">
    <property type="protein sequence ID" value="KRN10920.1"/>
    <property type="molecule type" value="Genomic_DNA"/>
</dbReference>
<comment type="similarity">
    <text evidence="11 13">Belongs to the DnaJ family.</text>
</comment>
<comment type="cofactor">
    <cofactor evidence="13">
        <name>Zn(2+)</name>
        <dbReference type="ChEBI" id="CHEBI:29105"/>
    </cofactor>
    <text evidence="13">Binds 2 Zn(2+) ions per monomer.</text>
</comment>
<feature type="binding site" evidence="13">
    <location>
        <position position="197"/>
    </location>
    <ligand>
        <name>Zn(2+)</name>
        <dbReference type="ChEBI" id="CHEBI:29105"/>
        <label>2</label>
    </ligand>
</feature>
<dbReference type="PROSITE" id="PS51188">
    <property type="entry name" value="ZF_CR"/>
    <property type="match status" value="1"/>
</dbReference>
<evidence type="ECO:0000259" key="16">
    <source>
        <dbReference type="PROSITE" id="PS50076"/>
    </source>
</evidence>
<feature type="binding site" evidence="13">
    <location>
        <position position="174"/>
    </location>
    <ligand>
        <name>Zn(2+)</name>
        <dbReference type="ChEBI" id="CHEBI:29105"/>
        <label>2</label>
    </ligand>
</feature>
<keyword evidence="4 13" id="KW-0235">DNA replication</keyword>
<protein>
    <recommendedName>
        <fullName evidence="12 13">Chaperone protein DnaJ</fullName>
    </recommendedName>
</protein>
<gene>
    <name evidence="13" type="primary">dnaJ</name>
    <name evidence="18" type="ORF">FD00_GL001808</name>
</gene>
<reference evidence="18 19" key="1">
    <citation type="journal article" date="2015" name="Genome Announc.">
        <title>Expanding the biotechnology potential of lactobacilli through comparative genomics of 213 strains and associated genera.</title>
        <authorList>
            <person name="Sun Z."/>
            <person name="Harris H.M."/>
            <person name="McCann A."/>
            <person name="Guo C."/>
            <person name="Argimon S."/>
            <person name="Zhang W."/>
            <person name="Yang X."/>
            <person name="Jeffery I.B."/>
            <person name="Cooney J.C."/>
            <person name="Kagawa T.F."/>
            <person name="Liu W."/>
            <person name="Song Y."/>
            <person name="Salvetti E."/>
            <person name="Wrobel A."/>
            <person name="Rasinkangas P."/>
            <person name="Parkhill J."/>
            <person name="Rea M.C."/>
            <person name="O'Sullivan O."/>
            <person name="Ritari J."/>
            <person name="Douillard F.P."/>
            <person name="Paul Ross R."/>
            <person name="Yang R."/>
            <person name="Briner A.E."/>
            <person name="Felis G.E."/>
            <person name="de Vos W.M."/>
            <person name="Barrangou R."/>
            <person name="Klaenhammer T.R."/>
            <person name="Caufield P.W."/>
            <person name="Cui Y."/>
            <person name="Zhang H."/>
            <person name="O'Toole P.W."/>
        </authorList>
    </citation>
    <scope>NUCLEOTIDE SEQUENCE [LARGE SCALE GENOMIC DNA]</scope>
    <source>
        <strain evidence="18 19">DSM 20444</strain>
    </source>
</reference>
<comment type="subcellular location">
    <subcellularLocation>
        <location evidence="1 13">Cytoplasm</location>
    </subcellularLocation>
</comment>
<proteinExistence type="inferred from homology"/>
<feature type="domain" description="CR-type" evidence="17">
    <location>
        <begin position="141"/>
        <end position="223"/>
    </location>
</feature>
<dbReference type="SMART" id="SM00271">
    <property type="entry name" value="DnaJ"/>
    <property type="match status" value="1"/>
</dbReference>
<feature type="binding site" evidence="13">
    <location>
        <position position="154"/>
    </location>
    <ligand>
        <name>Zn(2+)</name>
        <dbReference type="ChEBI" id="CHEBI:29105"/>
        <label>1</label>
    </ligand>
</feature>
<dbReference type="CDD" id="cd06257">
    <property type="entry name" value="DnaJ"/>
    <property type="match status" value="1"/>
</dbReference>
<dbReference type="Gene3D" id="1.10.287.110">
    <property type="entry name" value="DnaJ domain"/>
    <property type="match status" value="1"/>
</dbReference>